<evidence type="ECO:0000313" key="3">
    <source>
        <dbReference type="Proteomes" id="UP000602510"/>
    </source>
</evidence>
<sequence>MAPVAKSPSRAQVGRPRREPRMRLPYILLVALVTSLPSLSVEANAGTRTLRSLKTSNSEDAAEEERVLPVVPFQHTFNFNAMDEVLFKFIKLPEQFERMRTQPERLRTILKDWYDTLQSVDDIVAFMKKQNLSPKAIEEFKGAYEAYIKYAKSINVDPAFLALH</sequence>
<accession>A0A833T7P8</accession>
<dbReference type="EMBL" id="WSZM01000202">
    <property type="protein sequence ID" value="KAF4038309.1"/>
    <property type="molecule type" value="Genomic_DNA"/>
</dbReference>
<evidence type="ECO:0000313" key="2">
    <source>
        <dbReference type="EMBL" id="KAF4142402.1"/>
    </source>
</evidence>
<keyword evidence="3" id="KW-1185">Reference proteome</keyword>
<dbReference type="Proteomes" id="UP000704712">
    <property type="component" value="Unassembled WGS sequence"/>
</dbReference>
<comment type="caution">
    <text evidence="1">The sequence shown here is derived from an EMBL/GenBank/DDBJ whole genome shotgun (WGS) entry which is preliminary data.</text>
</comment>
<protein>
    <recommendedName>
        <fullName evidence="4">Secreted RxLR effector peptide protein</fullName>
    </recommendedName>
</protein>
<reference evidence="1" key="1">
    <citation type="submission" date="2020-04" db="EMBL/GenBank/DDBJ databases">
        <title>Hybrid Assembly of Korean Phytophthora infestans isolates.</title>
        <authorList>
            <person name="Prokchorchik M."/>
            <person name="Lee Y."/>
            <person name="Seo J."/>
            <person name="Cho J.-H."/>
            <person name="Park Y.-E."/>
            <person name="Jang D.-C."/>
            <person name="Im J.-S."/>
            <person name="Choi J.-G."/>
            <person name="Park H.-J."/>
            <person name="Lee G.-B."/>
            <person name="Lee Y.-G."/>
            <person name="Hong S.-Y."/>
            <person name="Cho K."/>
            <person name="Sohn K.H."/>
        </authorList>
    </citation>
    <scope>NUCLEOTIDE SEQUENCE</scope>
    <source>
        <strain evidence="1">KR_1_A1</strain>
        <strain evidence="2">KR_2_A2</strain>
    </source>
</reference>
<gene>
    <name evidence="1" type="ORF">GN244_ATG09590</name>
    <name evidence="2" type="ORF">GN958_ATG08578</name>
</gene>
<organism evidence="1 3">
    <name type="scientific">Phytophthora infestans</name>
    <name type="common">Potato late blight agent</name>
    <name type="synonym">Botrytis infestans</name>
    <dbReference type="NCBI Taxonomy" id="4787"/>
    <lineage>
        <taxon>Eukaryota</taxon>
        <taxon>Sar</taxon>
        <taxon>Stramenopiles</taxon>
        <taxon>Oomycota</taxon>
        <taxon>Peronosporomycetes</taxon>
        <taxon>Peronosporales</taxon>
        <taxon>Peronosporaceae</taxon>
        <taxon>Phytophthora</taxon>
    </lineage>
</organism>
<dbReference type="AlphaFoldDB" id="A0A833T7P8"/>
<evidence type="ECO:0000313" key="1">
    <source>
        <dbReference type="EMBL" id="KAF4038309.1"/>
    </source>
</evidence>
<proteinExistence type="predicted"/>
<name>A0A833T7P8_PHYIN</name>
<evidence type="ECO:0008006" key="4">
    <source>
        <dbReference type="Google" id="ProtNLM"/>
    </source>
</evidence>
<dbReference type="EMBL" id="JAACNO010001196">
    <property type="protein sequence ID" value="KAF4142402.1"/>
    <property type="molecule type" value="Genomic_DNA"/>
</dbReference>
<dbReference type="Proteomes" id="UP000602510">
    <property type="component" value="Unassembled WGS sequence"/>
</dbReference>